<evidence type="ECO:0000256" key="2">
    <source>
        <dbReference type="SAM" id="MobiDB-lite"/>
    </source>
</evidence>
<evidence type="ECO:0000256" key="3">
    <source>
        <dbReference type="SAM" id="SignalP"/>
    </source>
</evidence>
<dbReference type="AlphaFoldDB" id="G0QXN8"/>
<organism evidence="4 5">
    <name type="scientific">Ichthyophthirius multifiliis</name>
    <name type="common">White spot disease agent</name>
    <name type="synonym">Ich</name>
    <dbReference type="NCBI Taxonomy" id="5932"/>
    <lineage>
        <taxon>Eukaryota</taxon>
        <taxon>Sar</taxon>
        <taxon>Alveolata</taxon>
        <taxon>Ciliophora</taxon>
        <taxon>Intramacronucleata</taxon>
        <taxon>Oligohymenophorea</taxon>
        <taxon>Hymenostomatida</taxon>
        <taxon>Ophryoglenina</taxon>
        <taxon>Ichthyophthirius</taxon>
    </lineage>
</organism>
<dbReference type="InParanoid" id="G0QXN8"/>
<dbReference type="OMA" id="FDHVDSA"/>
<dbReference type="GeneID" id="14906129"/>
<name>G0QXN8_ICHMU</name>
<sequence>MRYTALLLLTIICINQVASVSLRKNINNQAIDNLHQSKKKKKKPKKQQQKKLGKKNAFASRIAAAVELHLTSGGAVDQAVDLVQQALNDVQSKRKDLQTEFDNFVSQTKEKIGQDLLQLNELDAQLSVVKGEIQQLESEIKSLESQIERLTKEINELNEREKLIEQARANDINTWNKRNVRDQNALEALGLIIDDLNRLLERGNVFLQQNSDQVNRAMKRIPLNNPIKALVTLSTKFDEAKLRVVIDKLTQIQDAVRNGNNEDSLREKQSKEHYELLIQELISVRNAKLEEKAVAQSSLKDKQSRLGLKQTEAENLTNLIKQVQAHKQGLEDALARETPIYQMRLDEADQAIQGIREALRILEDHRASLHRAESISDDLKNGSWAV</sequence>
<protein>
    <submittedName>
        <fullName evidence="4">Uncharacterized protein</fullName>
    </submittedName>
</protein>
<keyword evidence="5" id="KW-1185">Reference proteome</keyword>
<proteinExistence type="predicted"/>
<evidence type="ECO:0000313" key="4">
    <source>
        <dbReference type="EMBL" id="EGR30019.1"/>
    </source>
</evidence>
<reference evidence="4 5" key="1">
    <citation type="submission" date="2011-07" db="EMBL/GenBank/DDBJ databases">
        <authorList>
            <person name="Coyne R."/>
            <person name="Brami D."/>
            <person name="Johnson J."/>
            <person name="Hostetler J."/>
            <person name="Hannick L."/>
            <person name="Clark T."/>
            <person name="Cassidy-Hanley D."/>
            <person name="Inman J."/>
        </authorList>
    </citation>
    <scope>NUCLEOTIDE SEQUENCE [LARGE SCALE GENOMIC DNA]</scope>
    <source>
        <strain evidence="4 5">G5</strain>
    </source>
</reference>
<dbReference type="STRING" id="857967.G0QXN8"/>
<feature type="signal peptide" evidence="3">
    <location>
        <begin position="1"/>
        <end position="19"/>
    </location>
</feature>
<keyword evidence="3" id="KW-0732">Signal</keyword>
<accession>G0QXN8</accession>
<dbReference type="EMBL" id="GL984082">
    <property type="protein sequence ID" value="EGR30019.1"/>
    <property type="molecule type" value="Genomic_DNA"/>
</dbReference>
<dbReference type="OrthoDB" id="294240at2759"/>
<feature type="coiled-coil region" evidence="1">
    <location>
        <begin position="80"/>
        <end position="170"/>
    </location>
</feature>
<dbReference type="Gene3D" id="6.10.250.920">
    <property type="match status" value="1"/>
</dbReference>
<feature type="compositionally biased region" description="Basic residues" evidence="2">
    <location>
        <begin position="36"/>
        <end position="54"/>
    </location>
</feature>
<gene>
    <name evidence="4" type="ORF">IMG5_144220</name>
</gene>
<keyword evidence="1" id="KW-0175">Coiled coil</keyword>
<evidence type="ECO:0000313" key="5">
    <source>
        <dbReference type="Proteomes" id="UP000008983"/>
    </source>
</evidence>
<evidence type="ECO:0000256" key="1">
    <source>
        <dbReference type="SAM" id="Coils"/>
    </source>
</evidence>
<feature type="coiled-coil region" evidence="1">
    <location>
        <begin position="313"/>
        <end position="365"/>
    </location>
</feature>
<feature type="region of interest" description="Disordered" evidence="2">
    <location>
        <begin position="35"/>
        <end position="55"/>
    </location>
</feature>
<dbReference type="Proteomes" id="UP000008983">
    <property type="component" value="Unassembled WGS sequence"/>
</dbReference>
<dbReference type="RefSeq" id="XP_004031255.1">
    <property type="nucleotide sequence ID" value="XM_004031207.1"/>
</dbReference>
<dbReference type="eggNOG" id="ENOG502R2MM">
    <property type="taxonomic scope" value="Eukaryota"/>
</dbReference>
<feature type="chain" id="PRO_5003408055" evidence="3">
    <location>
        <begin position="20"/>
        <end position="386"/>
    </location>
</feature>